<dbReference type="RefSeq" id="WP_015851208.1">
    <property type="nucleotide sequence ID" value="NC_012881.1"/>
</dbReference>
<sequence length="90" mass="10155">MGSEIYQDTLYGQLVPSGWDNDSVSELVLLVDGEEEFNIEKDESSKLLANYIDRWITVQGVVTETDDDISVKILGYTLEDEMQFGGDDAW</sequence>
<evidence type="ECO:0000313" key="1">
    <source>
        <dbReference type="EMBL" id="ACS79390.1"/>
    </source>
</evidence>
<dbReference type="KEGG" id="dsa:Desal_1328"/>
<dbReference type="eggNOG" id="ENOG50318BP">
    <property type="taxonomic scope" value="Bacteria"/>
</dbReference>
<organism evidence="1 2">
    <name type="scientific">Maridesulfovibrio salexigens (strain ATCC 14822 / DSM 2638 / NCIMB 8403 / VKM B-1763)</name>
    <name type="common">Desulfovibrio salexigens</name>
    <dbReference type="NCBI Taxonomy" id="526222"/>
    <lineage>
        <taxon>Bacteria</taxon>
        <taxon>Pseudomonadati</taxon>
        <taxon>Thermodesulfobacteriota</taxon>
        <taxon>Desulfovibrionia</taxon>
        <taxon>Desulfovibrionales</taxon>
        <taxon>Desulfovibrionaceae</taxon>
        <taxon>Maridesulfovibrio</taxon>
    </lineage>
</organism>
<dbReference type="Proteomes" id="UP000002601">
    <property type="component" value="Chromosome"/>
</dbReference>
<protein>
    <submittedName>
        <fullName evidence="1">Uncharacterized protein</fullName>
    </submittedName>
</protein>
<dbReference type="STRING" id="526222.Desal_1328"/>
<keyword evidence="2" id="KW-1185">Reference proteome</keyword>
<proteinExistence type="predicted"/>
<gene>
    <name evidence="1" type="ordered locus">Desal_1328</name>
</gene>
<dbReference type="AlphaFoldDB" id="C6C1Z4"/>
<accession>C6C1Z4</accession>
<dbReference type="OrthoDB" id="5459734at2"/>
<dbReference type="EMBL" id="CP001649">
    <property type="protein sequence ID" value="ACS79390.1"/>
    <property type="molecule type" value="Genomic_DNA"/>
</dbReference>
<dbReference type="HOGENOM" id="CLU_2436011_0_0_7"/>
<name>C6C1Z4_MARSD</name>
<reference evidence="1 2" key="1">
    <citation type="submission" date="2009-06" db="EMBL/GenBank/DDBJ databases">
        <title>Complete sequence of Desulfovibrio salexigens DSM 2638.</title>
        <authorList>
            <consortium name="US DOE Joint Genome Institute"/>
            <person name="Lucas S."/>
            <person name="Copeland A."/>
            <person name="Lapidus A."/>
            <person name="Glavina del Rio T."/>
            <person name="Tice H."/>
            <person name="Bruce D."/>
            <person name="Goodwin L."/>
            <person name="Pitluck S."/>
            <person name="Munk A.C."/>
            <person name="Brettin T."/>
            <person name="Detter J.C."/>
            <person name="Han C."/>
            <person name="Tapia R."/>
            <person name="Larimer F."/>
            <person name="Land M."/>
            <person name="Hauser L."/>
            <person name="Kyrpides N."/>
            <person name="Anderson I."/>
            <person name="Wall J.D."/>
            <person name="Arkin A.P."/>
            <person name="Dehal P."/>
            <person name="Chivian D."/>
            <person name="Giles B."/>
            <person name="Hazen T.C."/>
        </authorList>
    </citation>
    <scope>NUCLEOTIDE SEQUENCE [LARGE SCALE GENOMIC DNA]</scope>
    <source>
        <strain evidence="2">ATCC 14822 / DSM 2638 / NCIMB 8403 / VKM B-1763</strain>
    </source>
</reference>
<evidence type="ECO:0000313" key="2">
    <source>
        <dbReference type="Proteomes" id="UP000002601"/>
    </source>
</evidence>